<dbReference type="InParanoid" id="A0A165ELN6"/>
<feature type="compositionally biased region" description="Low complexity" evidence="1">
    <location>
        <begin position="80"/>
        <end position="92"/>
    </location>
</feature>
<keyword evidence="3" id="KW-1185">Reference proteome</keyword>
<sequence>MASPSYPFPHTAPPPPLPADEEIIIVDDAHSPPPFPAPAPYAAASDPLLSPANRPLRTRHKPQPRAAPFEPAAGPSGRVTRASTHAAHAAARAPRKVKVKLGHSQQQNSTTSVYPPGNSFLGPYDRELDSSDEDLAFEEQFVLRVPEEGGLAEEVRKRVGRKEVGDDVWFKFKGACGAFLLPQPTSYVYMG</sequence>
<feature type="region of interest" description="Disordered" evidence="1">
    <location>
        <begin position="1"/>
        <end position="124"/>
    </location>
</feature>
<feature type="compositionally biased region" description="Low complexity" evidence="1">
    <location>
        <begin position="40"/>
        <end position="52"/>
    </location>
</feature>
<feature type="compositionally biased region" description="Polar residues" evidence="1">
    <location>
        <begin position="103"/>
        <end position="113"/>
    </location>
</feature>
<dbReference type="AlphaFoldDB" id="A0A165ELN6"/>
<dbReference type="OrthoDB" id="153872at2759"/>
<dbReference type="STRING" id="1353952.A0A165ELN6"/>
<proteinExistence type="predicted"/>
<reference evidence="2 3" key="1">
    <citation type="journal article" date="2016" name="Mol. Biol. Evol.">
        <title>Comparative Genomics of Early-Diverging Mushroom-Forming Fungi Provides Insights into the Origins of Lignocellulose Decay Capabilities.</title>
        <authorList>
            <person name="Nagy L.G."/>
            <person name="Riley R."/>
            <person name="Tritt A."/>
            <person name="Adam C."/>
            <person name="Daum C."/>
            <person name="Floudas D."/>
            <person name="Sun H."/>
            <person name="Yadav J.S."/>
            <person name="Pangilinan J."/>
            <person name="Larsson K.H."/>
            <person name="Matsuura K."/>
            <person name="Barry K."/>
            <person name="Labutti K."/>
            <person name="Kuo R."/>
            <person name="Ohm R.A."/>
            <person name="Bhattacharya S.S."/>
            <person name="Shirouzu T."/>
            <person name="Yoshinaga Y."/>
            <person name="Martin F.M."/>
            <person name="Grigoriev I.V."/>
            <person name="Hibbett D.S."/>
        </authorList>
    </citation>
    <scope>NUCLEOTIDE SEQUENCE [LARGE SCALE GENOMIC DNA]</scope>
    <source>
        <strain evidence="2 3">HHB12733</strain>
    </source>
</reference>
<feature type="compositionally biased region" description="Pro residues" evidence="1">
    <location>
        <begin position="1"/>
        <end position="18"/>
    </location>
</feature>
<evidence type="ECO:0000313" key="3">
    <source>
        <dbReference type="Proteomes" id="UP000076842"/>
    </source>
</evidence>
<dbReference type="EMBL" id="KV424001">
    <property type="protein sequence ID" value="KZT55114.1"/>
    <property type="molecule type" value="Genomic_DNA"/>
</dbReference>
<protein>
    <submittedName>
        <fullName evidence="2">Uncharacterized protein</fullName>
    </submittedName>
</protein>
<evidence type="ECO:0000313" key="2">
    <source>
        <dbReference type="EMBL" id="KZT55114.1"/>
    </source>
</evidence>
<accession>A0A165ELN6</accession>
<name>A0A165ELN6_9BASI</name>
<dbReference type="Proteomes" id="UP000076842">
    <property type="component" value="Unassembled WGS sequence"/>
</dbReference>
<organism evidence="2 3">
    <name type="scientific">Calocera cornea HHB12733</name>
    <dbReference type="NCBI Taxonomy" id="1353952"/>
    <lineage>
        <taxon>Eukaryota</taxon>
        <taxon>Fungi</taxon>
        <taxon>Dikarya</taxon>
        <taxon>Basidiomycota</taxon>
        <taxon>Agaricomycotina</taxon>
        <taxon>Dacrymycetes</taxon>
        <taxon>Dacrymycetales</taxon>
        <taxon>Dacrymycetaceae</taxon>
        <taxon>Calocera</taxon>
    </lineage>
</organism>
<evidence type="ECO:0000256" key="1">
    <source>
        <dbReference type="SAM" id="MobiDB-lite"/>
    </source>
</evidence>
<gene>
    <name evidence="2" type="ORF">CALCODRAFT_499062</name>
</gene>